<comment type="caution">
    <text evidence="12">The sequence shown here is derived from an EMBL/GenBank/DDBJ whole genome shotgun (WGS) entry which is preliminary data.</text>
</comment>
<organism evidence="12 13">
    <name type="scientific">Agrilactobacillus yilanensis</name>
    <dbReference type="NCBI Taxonomy" id="2485997"/>
    <lineage>
        <taxon>Bacteria</taxon>
        <taxon>Bacillati</taxon>
        <taxon>Bacillota</taxon>
        <taxon>Bacilli</taxon>
        <taxon>Lactobacillales</taxon>
        <taxon>Lactobacillaceae</taxon>
        <taxon>Agrilactobacillus</taxon>
    </lineage>
</organism>
<evidence type="ECO:0000256" key="5">
    <source>
        <dbReference type="ARBA" id="ARBA00022741"/>
    </source>
</evidence>
<gene>
    <name evidence="12" type="primary">accA</name>
    <name evidence="12" type="ORF">ACFQ5M_07390</name>
</gene>
<keyword evidence="13" id="KW-1185">Reference proteome</keyword>
<sequence>MAQKSKAAAAVVKAARSADKISTRALINGLVTDFVELHGDRSSGDDPAIVGGIGYLGTRPVTIIATQKGETVEEKIATHNGDPEPQGYRKALRLMAQAAKFKRPVITLINTAGAYPGADAEQHGQGEAIAALLEASYQLKVPFIATIFGEGGSGGALALACADEVWMFENSIYSVLSPEGFASILWKDSGRADEAAGLMKLTPSDLLSLKIIDQVISEPSNQDKLVKNLKKKLILKVAELNQLAPEQLIEKRLARFRKF</sequence>
<evidence type="ECO:0000256" key="4">
    <source>
        <dbReference type="ARBA" id="ARBA00022679"/>
    </source>
</evidence>
<protein>
    <recommendedName>
        <fullName evidence="2">acetyl-CoA carboxytransferase</fullName>
        <ecNumber evidence="2">2.1.3.15</ecNumber>
    </recommendedName>
</protein>
<evidence type="ECO:0000313" key="12">
    <source>
        <dbReference type="EMBL" id="MFD1671912.1"/>
    </source>
</evidence>
<dbReference type="PRINTS" id="PR01069">
    <property type="entry name" value="ACCCTRFRASEA"/>
</dbReference>
<reference evidence="13" key="1">
    <citation type="journal article" date="2019" name="Int. J. Syst. Evol. Microbiol.">
        <title>The Global Catalogue of Microorganisms (GCM) 10K type strain sequencing project: providing services to taxonomists for standard genome sequencing and annotation.</title>
        <authorList>
            <consortium name="The Broad Institute Genomics Platform"/>
            <consortium name="The Broad Institute Genome Sequencing Center for Infectious Disease"/>
            <person name="Wu L."/>
            <person name="Ma J."/>
        </authorList>
    </citation>
    <scope>NUCLEOTIDE SEQUENCE [LARGE SCALE GENOMIC DNA]</scope>
    <source>
        <strain evidence="13">CCM 8896</strain>
    </source>
</reference>
<keyword evidence="9" id="KW-0275">Fatty acid biosynthesis</keyword>
<proteinExistence type="predicted"/>
<feature type="domain" description="CoA carboxyltransferase C-terminal" evidence="11">
    <location>
        <begin position="1"/>
        <end position="239"/>
    </location>
</feature>
<evidence type="ECO:0000256" key="6">
    <source>
        <dbReference type="ARBA" id="ARBA00022832"/>
    </source>
</evidence>
<dbReference type="Proteomes" id="UP001597267">
    <property type="component" value="Unassembled WGS sequence"/>
</dbReference>
<evidence type="ECO:0000256" key="2">
    <source>
        <dbReference type="ARBA" id="ARBA00011883"/>
    </source>
</evidence>
<keyword evidence="5" id="KW-0547">Nucleotide-binding</keyword>
<keyword evidence="6" id="KW-0276">Fatty acid metabolism</keyword>
<dbReference type="SUPFAM" id="SSF52096">
    <property type="entry name" value="ClpP/crotonase"/>
    <property type="match status" value="1"/>
</dbReference>
<comment type="pathway">
    <text evidence="1">Lipid metabolism; malonyl-CoA biosynthesis; malonyl-CoA from acetyl-CoA: step 1/1.</text>
</comment>
<name>A0ABW4J6T3_9LACO</name>
<evidence type="ECO:0000256" key="1">
    <source>
        <dbReference type="ARBA" id="ARBA00004956"/>
    </source>
</evidence>
<dbReference type="InterPro" id="IPR001095">
    <property type="entry name" value="Acetyl_CoA_COase_a_su"/>
</dbReference>
<keyword evidence="3" id="KW-0444">Lipid biosynthesis</keyword>
<evidence type="ECO:0000259" key="11">
    <source>
        <dbReference type="PROSITE" id="PS50989"/>
    </source>
</evidence>
<keyword evidence="8" id="KW-0443">Lipid metabolism</keyword>
<dbReference type="PROSITE" id="PS50989">
    <property type="entry name" value="COA_CT_CTER"/>
    <property type="match status" value="1"/>
</dbReference>
<dbReference type="EMBL" id="JBHTOP010000022">
    <property type="protein sequence ID" value="MFD1671912.1"/>
    <property type="molecule type" value="Genomic_DNA"/>
</dbReference>
<dbReference type="PANTHER" id="PTHR42853:SF3">
    <property type="entry name" value="ACETYL-COENZYME A CARBOXYLASE CARBOXYL TRANSFERASE SUBUNIT ALPHA, CHLOROPLASTIC"/>
    <property type="match status" value="1"/>
</dbReference>
<dbReference type="RefSeq" id="WP_125714348.1">
    <property type="nucleotide sequence ID" value="NZ_JBHTOP010000022.1"/>
</dbReference>
<dbReference type="NCBIfam" id="NF041504">
    <property type="entry name" value="AccA_sub"/>
    <property type="match status" value="1"/>
</dbReference>
<dbReference type="Pfam" id="PF03255">
    <property type="entry name" value="ACCA"/>
    <property type="match status" value="1"/>
</dbReference>
<evidence type="ECO:0000313" key="13">
    <source>
        <dbReference type="Proteomes" id="UP001597267"/>
    </source>
</evidence>
<evidence type="ECO:0000256" key="10">
    <source>
        <dbReference type="ARBA" id="ARBA00049152"/>
    </source>
</evidence>
<dbReference type="InterPro" id="IPR011763">
    <property type="entry name" value="COA_CT_C"/>
</dbReference>
<evidence type="ECO:0000256" key="3">
    <source>
        <dbReference type="ARBA" id="ARBA00022516"/>
    </source>
</evidence>
<keyword evidence="7" id="KW-0067">ATP-binding</keyword>
<evidence type="ECO:0000256" key="7">
    <source>
        <dbReference type="ARBA" id="ARBA00022840"/>
    </source>
</evidence>
<dbReference type="Gene3D" id="3.90.226.10">
    <property type="entry name" value="2-enoyl-CoA Hydratase, Chain A, domain 1"/>
    <property type="match status" value="1"/>
</dbReference>
<evidence type="ECO:0000256" key="8">
    <source>
        <dbReference type="ARBA" id="ARBA00023098"/>
    </source>
</evidence>
<dbReference type="PANTHER" id="PTHR42853">
    <property type="entry name" value="ACETYL-COENZYME A CARBOXYLASE CARBOXYL TRANSFERASE SUBUNIT ALPHA"/>
    <property type="match status" value="1"/>
</dbReference>
<dbReference type="InterPro" id="IPR029045">
    <property type="entry name" value="ClpP/crotonase-like_dom_sf"/>
</dbReference>
<comment type="catalytic activity">
    <reaction evidence="10">
        <text>N(6)-carboxybiotinyl-L-lysyl-[protein] + acetyl-CoA = N(6)-biotinyl-L-lysyl-[protein] + malonyl-CoA</text>
        <dbReference type="Rhea" id="RHEA:54728"/>
        <dbReference type="Rhea" id="RHEA-COMP:10505"/>
        <dbReference type="Rhea" id="RHEA-COMP:10506"/>
        <dbReference type="ChEBI" id="CHEBI:57288"/>
        <dbReference type="ChEBI" id="CHEBI:57384"/>
        <dbReference type="ChEBI" id="CHEBI:83144"/>
        <dbReference type="ChEBI" id="CHEBI:83145"/>
        <dbReference type="EC" id="2.1.3.15"/>
    </reaction>
</comment>
<keyword evidence="4" id="KW-0808">Transferase</keyword>
<dbReference type="EC" id="2.1.3.15" evidence="2"/>
<accession>A0ABW4J6T3</accession>
<evidence type="ECO:0000256" key="9">
    <source>
        <dbReference type="ARBA" id="ARBA00023160"/>
    </source>
</evidence>